<evidence type="ECO:0000313" key="1">
    <source>
        <dbReference type="EMBL" id="KAL3667881.1"/>
    </source>
</evidence>
<dbReference type="AlphaFoldDB" id="A0ABD3FN64"/>
<proteinExistence type="predicted"/>
<evidence type="ECO:0000313" key="2">
    <source>
        <dbReference type="Proteomes" id="UP001632037"/>
    </source>
</evidence>
<reference evidence="1 2" key="1">
    <citation type="submission" date="2024-09" db="EMBL/GenBank/DDBJ databases">
        <title>Genome sequencing and assembly of Phytophthora oleae, isolate VK10A, causative agent of rot of olive drupes.</title>
        <authorList>
            <person name="Conti Taguali S."/>
            <person name="Riolo M."/>
            <person name="La Spada F."/>
            <person name="Cacciola S.O."/>
            <person name="Dionisio G."/>
        </authorList>
    </citation>
    <scope>NUCLEOTIDE SEQUENCE [LARGE SCALE GENOMIC DNA]</scope>
    <source>
        <strain evidence="1 2">VK10A</strain>
    </source>
</reference>
<dbReference type="EMBL" id="JBIMZQ010000012">
    <property type="protein sequence ID" value="KAL3667881.1"/>
    <property type="molecule type" value="Genomic_DNA"/>
</dbReference>
<sequence>MEVAETQLARTLATLTEQEFPLSRDSETRLDVYLQLEDLLRLEDSEASVIELQSQVP</sequence>
<dbReference type="Proteomes" id="UP001632037">
    <property type="component" value="Unassembled WGS sequence"/>
</dbReference>
<keyword evidence="2" id="KW-1185">Reference proteome</keyword>
<name>A0ABD3FN64_9STRA</name>
<comment type="caution">
    <text evidence="1">The sequence shown here is derived from an EMBL/GenBank/DDBJ whole genome shotgun (WGS) entry which is preliminary data.</text>
</comment>
<accession>A0ABD3FN64</accession>
<organism evidence="1 2">
    <name type="scientific">Phytophthora oleae</name>
    <dbReference type="NCBI Taxonomy" id="2107226"/>
    <lineage>
        <taxon>Eukaryota</taxon>
        <taxon>Sar</taxon>
        <taxon>Stramenopiles</taxon>
        <taxon>Oomycota</taxon>
        <taxon>Peronosporomycetes</taxon>
        <taxon>Peronosporales</taxon>
        <taxon>Peronosporaceae</taxon>
        <taxon>Phytophthora</taxon>
    </lineage>
</organism>
<gene>
    <name evidence="1" type="ORF">V7S43_006762</name>
</gene>
<protein>
    <submittedName>
        <fullName evidence="1">Uncharacterized protein</fullName>
    </submittedName>
</protein>